<protein>
    <submittedName>
        <fullName evidence="2">GH12420</fullName>
    </submittedName>
</protein>
<gene>
    <name evidence="2" type="primary">Dgri\GH12420</name>
    <name evidence="2" type="ORF">Dgri_GH12420</name>
</gene>
<organism evidence="3">
    <name type="scientific">Drosophila grimshawi</name>
    <name type="common">Hawaiian fruit fly</name>
    <name type="synonym">Idiomyia grimshawi</name>
    <dbReference type="NCBI Taxonomy" id="7222"/>
    <lineage>
        <taxon>Eukaryota</taxon>
        <taxon>Metazoa</taxon>
        <taxon>Ecdysozoa</taxon>
        <taxon>Arthropoda</taxon>
        <taxon>Hexapoda</taxon>
        <taxon>Insecta</taxon>
        <taxon>Pterygota</taxon>
        <taxon>Neoptera</taxon>
        <taxon>Endopterygota</taxon>
        <taxon>Diptera</taxon>
        <taxon>Brachycera</taxon>
        <taxon>Muscomorpha</taxon>
        <taxon>Ephydroidea</taxon>
        <taxon>Drosophilidae</taxon>
        <taxon>Drosophila</taxon>
        <taxon>Hawaiian Drosophila</taxon>
    </lineage>
</organism>
<dbReference type="OrthoDB" id="6285196at2759"/>
<dbReference type="OMA" id="YGHAPHY"/>
<feature type="region of interest" description="Disordered" evidence="1">
    <location>
        <begin position="22"/>
        <end position="70"/>
    </location>
</feature>
<feature type="region of interest" description="Disordered" evidence="1">
    <location>
        <begin position="107"/>
        <end position="152"/>
    </location>
</feature>
<dbReference type="HOGENOM" id="CLU_048176_0_0_1"/>
<dbReference type="AlphaFoldDB" id="B4JJ02"/>
<reference evidence="2 3" key="1">
    <citation type="journal article" date="2007" name="Nature">
        <title>Evolution of genes and genomes on the Drosophila phylogeny.</title>
        <authorList>
            <consortium name="Drosophila 12 Genomes Consortium"/>
            <person name="Clark A.G."/>
            <person name="Eisen M.B."/>
            <person name="Smith D.R."/>
            <person name="Bergman C.M."/>
            <person name="Oliver B."/>
            <person name="Markow T.A."/>
            <person name="Kaufman T.C."/>
            <person name="Kellis M."/>
            <person name="Gelbart W."/>
            <person name="Iyer V.N."/>
            <person name="Pollard D.A."/>
            <person name="Sackton T.B."/>
            <person name="Larracuente A.M."/>
            <person name="Singh N.D."/>
            <person name="Abad J.P."/>
            <person name="Abt D.N."/>
            <person name="Adryan B."/>
            <person name="Aguade M."/>
            <person name="Akashi H."/>
            <person name="Anderson W.W."/>
            <person name="Aquadro C.F."/>
            <person name="Ardell D.H."/>
            <person name="Arguello R."/>
            <person name="Artieri C.G."/>
            <person name="Barbash D.A."/>
            <person name="Barker D."/>
            <person name="Barsanti P."/>
            <person name="Batterham P."/>
            <person name="Batzoglou S."/>
            <person name="Begun D."/>
            <person name="Bhutkar A."/>
            <person name="Blanco E."/>
            <person name="Bosak S.A."/>
            <person name="Bradley R.K."/>
            <person name="Brand A.D."/>
            <person name="Brent M.R."/>
            <person name="Brooks A.N."/>
            <person name="Brown R.H."/>
            <person name="Butlin R.K."/>
            <person name="Caggese C."/>
            <person name="Calvi B.R."/>
            <person name="Bernardo de Carvalho A."/>
            <person name="Caspi A."/>
            <person name="Castrezana S."/>
            <person name="Celniker S.E."/>
            <person name="Chang J.L."/>
            <person name="Chapple C."/>
            <person name="Chatterji S."/>
            <person name="Chinwalla A."/>
            <person name="Civetta A."/>
            <person name="Clifton S.W."/>
            <person name="Comeron J.M."/>
            <person name="Costello J.C."/>
            <person name="Coyne J.A."/>
            <person name="Daub J."/>
            <person name="David R.G."/>
            <person name="Delcher A.L."/>
            <person name="Delehaunty K."/>
            <person name="Do C.B."/>
            <person name="Ebling H."/>
            <person name="Edwards K."/>
            <person name="Eickbush T."/>
            <person name="Evans J.D."/>
            <person name="Filipski A."/>
            <person name="Findeiss S."/>
            <person name="Freyhult E."/>
            <person name="Fulton L."/>
            <person name="Fulton R."/>
            <person name="Garcia A.C."/>
            <person name="Gardiner A."/>
            <person name="Garfield D.A."/>
            <person name="Garvin B.E."/>
            <person name="Gibson G."/>
            <person name="Gilbert D."/>
            <person name="Gnerre S."/>
            <person name="Godfrey J."/>
            <person name="Good R."/>
            <person name="Gotea V."/>
            <person name="Gravely B."/>
            <person name="Greenberg A.J."/>
            <person name="Griffiths-Jones S."/>
            <person name="Gross S."/>
            <person name="Guigo R."/>
            <person name="Gustafson E.A."/>
            <person name="Haerty W."/>
            <person name="Hahn M.W."/>
            <person name="Halligan D.L."/>
            <person name="Halpern A.L."/>
            <person name="Halter G.M."/>
            <person name="Han M.V."/>
            <person name="Heger A."/>
            <person name="Hillier L."/>
            <person name="Hinrichs A.S."/>
            <person name="Holmes I."/>
            <person name="Hoskins R.A."/>
            <person name="Hubisz M.J."/>
            <person name="Hultmark D."/>
            <person name="Huntley M.A."/>
            <person name="Jaffe D.B."/>
            <person name="Jagadeeshan S."/>
            <person name="Jeck W.R."/>
            <person name="Johnson J."/>
            <person name="Jones C.D."/>
            <person name="Jordan W.C."/>
            <person name="Karpen G.H."/>
            <person name="Kataoka E."/>
            <person name="Keightley P.D."/>
            <person name="Kheradpour P."/>
            <person name="Kirkness E.F."/>
            <person name="Koerich L.B."/>
            <person name="Kristiansen K."/>
            <person name="Kudrna D."/>
            <person name="Kulathinal R.J."/>
            <person name="Kumar S."/>
            <person name="Kwok R."/>
            <person name="Lander E."/>
            <person name="Langley C.H."/>
            <person name="Lapoint R."/>
            <person name="Lazzaro B.P."/>
            <person name="Lee S.J."/>
            <person name="Levesque L."/>
            <person name="Li R."/>
            <person name="Lin C.F."/>
            <person name="Lin M.F."/>
            <person name="Lindblad-Toh K."/>
            <person name="Llopart A."/>
            <person name="Long M."/>
            <person name="Low L."/>
            <person name="Lozovsky E."/>
            <person name="Lu J."/>
            <person name="Luo M."/>
            <person name="Machado C.A."/>
            <person name="Makalowski W."/>
            <person name="Marzo M."/>
            <person name="Matsuda M."/>
            <person name="Matzkin L."/>
            <person name="McAllister B."/>
            <person name="McBride C.S."/>
            <person name="McKernan B."/>
            <person name="McKernan K."/>
            <person name="Mendez-Lago M."/>
            <person name="Minx P."/>
            <person name="Mollenhauer M.U."/>
            <person name="Montooth K."/>
            <person name="Mount S.M."/>
            <person name="Mu X."/>
            <person name="Myers E."/>
            <person name="Negre B."/>
            <person name="Newfeld S."/>
            <person name="Nielsen R."/>
            <person name="Noor M.A."/>
            <person name="O'Grady P."/>
            <person name="Pachter L."/>
            <person name="Papaceit M."/>
            <person name="Parisi M.J."/>
            <person name="Parisi M."/>
            <person name="Parts L."/>
            <person name="Pedersen J.S."/>
            <person name="Pesole G."/>
            <person name="Phillippy A.M."/>
            <person name="Ponting C.P."/>
            <person name="Pop M."/>
            <person name="Porcelli D."/>
            <person name="Powell J.R."/>
            <person name="Prohaska S."/>
            <person name="Pruitt K."/>
            <person name="Puig M."/>
            <person name="Quesneville H."/>
            <person name="Ram K.R."/>
            <person name="Rand D."/>
            <person name="Rasmussen M.D."/>
            <person name="Reed L.K."/>
            <person name="Reenan R."/>
            <person name="Reily A."/>
            <person name="Remington K.A."/>
            <person name="Rieger T.T."/>
            <person name="Ritchie M.G."/>
            <person name="Robin C."/>
            <person name="Rogers Y.H."/>
            <person name="Rohde C."/>
            <person name="Rozas J."/>
            <person name="Rubenfield M.J."/>
            <person name="Ruiz A."/>
            <person name="Russo S."/>
            <person name="Salzberg S.L."/>
            <person name="Sanchez-Gracia A."/>
            <person name="Saranga D.J."/>
            <person name="Sato H."/>
            <person name="Schaeffer S.W."/>
            <person name="Schatz M.C."/>
            <person name="Schlenke T."/>
            <person name="Schwartz R."/>
            <person name="Segarra C."/>
            <person name="Singh R.S."/>
            <person name="Sirot L."/>
            <person name="Sirota M."/>
            <person name="Sisneros N.B."/>
            <person name="Smith C.D."/>
            <person name="Smith T.F."/>
            <person name="Spieth J."/>
            <person name="Stage D.E."/>
            <person name="Stark A."/>
            <person name="Stephan W."/>
            <person name="Strausberg R.L."/>
            <person name="Strempel S."/>
            <person name="Sturgill D."/>
            <person name="Sutton G."/>
            <person name="Sutton G.G."/>
            <person name="Tao W."/>
            <person name="Teichmann S."/>
            <person name="Tobari Y.N."/>
            <person name="Tomimura Y."/>
            <person name="Tsolas J.M."/>
            <person name="Valente V.L."/>
            <person name="Venter E."/>
            <person name="Venter J.C."/>
            <person name="Vicario S."/>
            <person name="Vieira F.G."/>
            <person name="Vilella A.J."/>
            <person name="Villasante A."/>
            <person name="Walenz B."/>
            <person name="Wang J."/>
            <person name="Wasserman M."/>
            <person name="Watts T."/>
            <person name="Wilson D."/>
            <person name="Wilson R.K."/>
            <person name="Wing R.A."/>
            <person name="Wolfner M.F."/>
            <person name="Wong A."/>
            <person name="Wong G.K."/>
            <person name="Wu C.I."/>
            <person name="Wu G."/>
            <person name="Yamamoto D."/>
            <person name="Yang H.P."/>
            <person name="Yang S.P."/>
            <person name="Yorke J.A."/>
            <person name="Yoshida K."/>
            <person name="Zdobnov E."/>
            <person name="Zhang P."/>
            <person name="Zhang Y."/>
            <person name="Zimin A.V."/>
            <person name="Baldwin J."/>
            <person name="Abdouelleil A."/>
            <person name="Abdulkadir J."/>
            <person name="Abebe A."/>
            <person name="Abera B."/>
            <person name="Abreu J."/>
            <person name="Acer S.C."/>
            <person name="Aftuck L."/>
            <person name="Alexander A."/>
            <person name="An P."/>
            <person name="Anderson E."/>
            <person name="Anderson S."/>
            <person name="Arachi H."/>
            <person name="Azer M."/>
            <person name="Bachantsang P."/>
            <person name="Barry A."/>
            <person name="Bayul T."/>
            <person name="Berlin A."/>
            <person name="Bessette D."/>
            <person name="Bloom T."/>
            <person name="Blye J."/>
            <person name="Boguslavskiy L."/>
            <person name="Bonnet C."/>
            <person name="Boukhgalter B."/>
            <person name="Bourzgui I."/>
            <person name="Brown A."/>
            <person name="Cahill P."/>
            <person name="Channer S."/>
            <person name="Cheshatsang Y."/>
            <person name="Chuda L."/>
            <person name="Citroen M."/>
            <person name="Collymore A."/>
            <person name="Cooke P."/>
            <person name="Costello M."/>
            <person name="D'Aco K."/>
            <person name="Daza R."/>
            <person name="De Haan G."/>
            <person name="DeGray S."/>
            <person name="DeMaso C."/>
            <person name="Dhargay N."/>
            <person name="Dooley K."/>
            <person name="Dooley E."/>
            <person name="Doricent M."/>
            <person name="Dorje P."/>
            <person name="Dorjee K."/>
            <person name="Dupes A."/>
            <person name="Elong R."/>
            <person name="Falk J."/>
            <person name="Farina A."/>
            <person name="Faro S."/>
            <person name="Ferguson D."/>
            <person name="Fisher S."/>
            <person name="Foley C.D."/>
            <person name="Franke A."/>
            <person name="Friedrich D."/>
            <person name="Gadbois L."/>
            <person name="Gearin G."/>
            <person name="Gearin C.R."/>
            <person name="Giannoukos G."/>
            <person name="Goode T."/>
            <person name="Graham J."/>
            <person name="Grandbois E."/>
            <person name="Grewal S."/>
            <person name="Gyaltsen K."/>
            <person name="Hafez N."/>
            <person name="Hagos B."/>
            <person name="Hall J."/>
            <person name="Henson C."/>
            <person name="Hollinger A."/>
            <person name="Honan T."/>
            <person name="Huard M.D."/>
            <person name="Hughes L."/>
            <person name="Hurhula B."/>
            <person name="Husby M.E."/>
            <person name="Kamat A."/>
            <person name="Kanga B."/>
            <person name="Kashin S."/>
            <person name="Khazanovich D."/>
            <person name="Kisner P."/>
            <person name="Lance K."/>
            <person name="Lara M."/>
            <person name="Lee W."/>
            <person name="Lennon N."/>
            <person name="Letendre F."/>
            <person name="LeVine R."/>
            <person name="Lipovsky A."/>
            <person name="Liu X."/>
            <person name="Liu J."/>
            <person name="Liu S."/>
            <person name="Lokyitsang T."/>
            <person name="Lokyitsang Y."/>
            <person name="Lubonja R."/>
            <person name="Lui A."/>
            <person name="MacDonald P."/>
            <person name="Magnisalis V."/>
            <person name="Maru K."/>
            <person name="Matthews C."/>
            <person name="McCusker W."/>
            <person name="McDonough S."/>
            <person name="Mehta T."/>
            <person name="Meldrim J."/>
            <person name="Meneus L."/>
            <person name="Mihai O."/>
            <person name="Mihalev A."/>
            <person name="Mihova T."/>
            <person name="Mittelman R."/>
            <person name="Mlenga V."/>
            <person name="Montmayeur A."/>
            <person name="Mulrain L."/>
            <person name="Navidi A."/>
            <person name="Naylor J."/>
            <person name="Negash T."/>
            <person name="Nguyen T."/>
            <person name="Nguyen N."/>
            <person name="Nicol R."/>
            <person name="Norbu C."/>
            <person name="Norbu N."/>
            <person name="Novod N."/>
            <person name="O'Neill B."/>
            <person name="Osman S."/>
            <person name="Markiewicz E."/>
            <person name="Oyono O.L."/>
            <person name="Patti C."/>
            <person name="Phunkhang P."/>
            <person name="Pierre F."/>
            <person name="Priest M."/>
            <person name="Raghuraman S."/>
            <person name="Rege F."/>
            <person name="Reyes R."/>
            <person name="Rise C."/>
            <person name="Rogov P."/>
            <person name="Ross K."/>
            <person name="Ryan E."/>
            <person name="Settipalli S."/>
            <person name="Shea T."/>
            <person name="Sherpa N."/>
            <person name="Shi L."/>
            <person name="Shih D."/>
            <person name="Sparrow T."/>
            <person name="Spaulding J."/>
            <person name="Stalker J."/>
            <person name="Stange-Thomann N."/>
            <person name="Stavropoulos S."/>
            <person name="Stone C."/>
            <person name="Strader C."/>
            <person name="Tesfaye S."/>
            <person name="Thomson T."/>
            <person name="Thoulutsang Y."/>
            <person name="Thoulutsang D."/>
            <person name="Topham K."/>
            <person name="Topping I."/>
            <person name="Tsamla T."/>
            <person name="Vassiliev H."/>
            <person name="Vo A."/>
            <person name="Wangchuk T."/>
            <person name="Wangdi T."/>
            <person name="Weiand M."/>
            <person name="Wilkinson J."/>
            <person name="Wilson A."/>
            <person name="Yadav S."/>
            <person name="Young G."/>
            <person name="Yu Q."/>
            <person name="Zembek L."/>
            <person name="Zhong D."/>
            <person name="Zimmer A."/>
            <person name="Zwirko Z."/>
            <person name="Jaffe D.B."/>
            <person name="Alvarez P."/>
            <person name="Brockman W."/>
            <person name="Butler J."/>
            <person name="Chin C."/>
            <person name="Gnerre S."/>
            <person name="Grabherr M."/>
            <person name="Kleber M."/>
            <person name="Mauceli E."/>
            <person name="MacCallum I."/>
        </authorList>
    </citation>
    <scope>NUCLEOTIDE SEQUENCE [LARGE SCALE GENOMIC DNA]</scope>
    <source>
        <strain evidence="3">Tucson 15287-2541.00</strain>
    </source>
</reference>
<dbReference type="eggNOG" id="ENOG502SCDK">
    <property type="taxonomic scope" value="Eukaryota"/>
</dbReference>
<dbReference type="EMBL" id="CH916370">
    <property type="protein sequence ID" value="EDV99566.1"/>
    <property type="molecule type" value="Genomic_DNA"/>
</dbReference>
<evidence type="ECO:0000313" key="2">
    <source>
        <dbReference type="EMBL" id="EDV99566.1"/>
    </source>
</evidence>
<feature type="region of interest" description="Disordered" evidence="1">
    <location>
        <begin position="185"/>
        <end position="244"/>
    </location>
</feature>
<feature type="compositionally biased region" description="Low complexity" evidence="1">
    <location>
        <begin position="22"/>
        <end position="40"/>
    </location>
</feature>
<proteinExistence type="predicted"/>
<feature type="compositionally biased region" description="Low complexity" evidence="1">
    <location>
        <begin position="48"/>
        <end position="69"/>
    </location>
</feature>
<sequence>MSDEVPLGRLSQIFDTLTTLQQQQQQHHQLQLQSQQAAAAAEERRRSASSSPSPSASASAATSGRATPSQVVGVAGTQTLYYTHTHNYFLRPQDGASYMHTFPQHSTHYFQQQHQQQLQQFQFQQQQQPPSLPGRLSGTGSGSGSGSQSLHASPLLAKRATSFSGQMPLTRAAQLHDARLVVASTPNSPRLMPRCQPRPPPIPAKPSAKELQANTTAASASSPVPAPAPQAPPPQNPMLAALDAPDAPWPHFSTLTEHLDVHQVNNYGQALPEINWQERCLELQLELHRSKNQAGRIRDMLREKVRSN</sequence>
<keyword evidence="3" id="KW-1185">Reference proteome</keyword>
<feature type="compositionally biased region" description="Low complexity" evidence="1">
    <location>
        <begin position="110"/>
        <end position="136"/>
    </location>
</feature>
<name>B4JJ02_DROGR</name>
<dbReference type="Proteomes" id="UP000001070">
    <property type="component" value="Unassembled WGS sequence"/>
</dbReference>
<dbReference type="PhylomeDB" id="B4JJ02"/>
<feature type="compositionally biased region" description="Pro residues" evidence="1">
    <location>
        <begin position="224"/>
        <end position="236"/>
    </location>
</feature>
<feature type="compositionally biased region" description="Low complexity" evidence="1">
    <location>
        <begin position="211"/>
        <end position="223"/>
    </location>
</feature>
<accession>B4JJ02</accession>
<evidence type="ECO:0000256" key="1">
    <source>
        <dbReference type="SAM" id="MobiDB-lite"/>
    </source>
</evidence>
<evidence type="ECO:0000313" key="3">
    <source>
        <dbReference type="Proteomes" id="UP000001070"/>
    </source>
</evidence>
<dbReference type="InParanoid" id="B4JJ02"/>